<evidence type="ECO:0000313" key="9">
    <source>
        <dbReference type="EMBL" id="MCB8883733.1"/>
    </source>
</evidence>
<dbReference type="GO" id="GO:0005886">
    <property type="term" value="C:plasma membrane"/>
    <property type="evidence" value="ECO:0007669"/>
    <property type="project" value="UniProtKB-SubCell"/>
</dbReference>
<proteinExistence type="inferred from homology"/>
<reference evidence="9 10" key="1">
    <citation type="journal article" date="2021" name="Microorganisms">
        <title>Acidisoma silvae sp. nov. and Acidisomacellulosilytica sp. nov., Two Acidophilic Bacteria Isolated from Decaying Wood, Hydrolyzing Cellulose and Producing Poly-3-hydroxybutyrate.</title>
        <authorList>
            <person name="Mieszkin S."/>
            <person name="Pouder E."/>
            <person name="Uroz S."/>
            <person name="Simon-Colin C."/>
            <person name="Alain K."/>
        </authorList>
    </citation>
    <scope>NUCLEOTIDE SEQUENCE [LARGE SCALE GENOMIC DNA]</scope>
    <source>
        <strain evidence="9 10">HW T5.17</strain>
    </source>
</reference>
<dbReference type="PROSITE" id="PS50928">
    <property type="entry name" value="ABC_TM1"/>
    <property type="match status" value="1"/>
</dbReference>
<comment type="subcellular location">
    <subcellularLocation>
        <location evidence="1 7">Cell membrane</location>
        <topology evidence="1 7">Multi-pass membrane protein</topology>
    </subcellularLocation>
</comment>
<evidence type="ECO:0000259" key="8">
    <source>
        <dbReference type="PROSITE" id="PS50928"/>
    </source>
</evidence>
<name>A0A963Z8D4_9PROT</name>
<accession>A0A963Z8D4</accession>
<dbReference type="Pfam" id="PF00528">
    <property type="entry name" value="BPD_transp_1"/>
    <property type="match status" value="1"/>
</dbReference>
<evidence type="ECO:0000256" key="5">
    <source>
        <dbReference type="ARBA" id="ARBA00022989"/>
    </source>
</evidence>
<dbReference type="InterPro" id="IPR000515">
    <property type="entry name" value="MetI-like"/>
</dbReference>
<dbReference type="GO" id="GO:0055085">
    <property type="term" value="P:transmembrane transport"/>
    <property type="evidence" value="ECO:0007669"/>
    <property type="project" value="InterPro"/>
</dbReference>
<dbReference type="CDD" id="cd06261">
    <property type="entry name" value="TM_PBP2"/>
    <property type="match status" value="1"/>
</dbReference>
<keyword evidence="4 7" id="KW-0812">Transmembrane</keyword>
<evidence type="ECO:0000256" key="2">
    <source>
        <dbReference type="ARBA" id="ARBA00022448"/>
    </source>
</evidence>
<gene>
    <name evidence="9" type="ORF">ACELLULO517_26015</name>
</gene>
<evidence type="ECO:0000256" key="4">
    <source>
        <dbReference type="ARBA" id="ARBA00022692"/>
    </source>
</evidence>
<evidence type="ECO:0000256" key="3">
    <source>
        <dbReference type="ARBA" id="ARBA00022475"/>
    </source>
</evidence>
<evidence type="ECO:0000256" key="1">
    <source>
        <dbReference type="ARBA" id="ARBA00004651"/>
    </source>
</evidence>
<dbReference type="InterPro" id="IPR035906">
    <property type="entry name" value="MetI-like_sf"/>
</dbReference>
<dbReference type="PANTHER" id="PTHR43744:SF12">
    <property type="entry name" value="ABC TRANSPORTER PERMEASE PROTEIN MG189-RELATED"/>
    <property type="match status" value="1"/>
</dbReference>
<feature type="transmembrane region" description="Helical" evidence="7">
    <location>
        <begin position="120"/>
        <end position="141"/>
    </location>
</feature>
<feature type="transmembrane region" description="Helical" evidence="7">
    <location>
        <begin position="81"/>
        <end position="108"/>
    </location>
</feature>
<evidence type="ECO:0000313" key="10">
    <source>
        <dbReference type="Proteomes" id="UP000721844"/>
    </source>
</evidence>
<comment type="similarity">
    <text evidence="7">Belongs to the binding-protein-dependent transport system permease family.</text>
</comment>
<feature type="domain" description="ABC transmembrane type-1" evidence="8">
    <location>
        <begin position="85"/>
        <end position="275"/>
    </location>
</feature>
<feature type="transmembrane region" description="Helical" evidence="7">
    <location>
        <begin position="147"/>
        <end position="170"/>
    </location>
</feature>
<sequence>MTGVASLEKEKPYKPSGRPVVLPKFGRVTIGVNIGTLFVALMFSVPLLWLVLAACDSQATQELQWPHFSTINFQHAMAPDLMWALLNSVIISGIATAVATIPAFFGAYSFSRHRLPSKNVILFSILFLAGVPISILIIPIFEVFQSWNLLSLLPASIILGITCLPFELYIIKNAIDAIPLDLEEAARIEKASTLRILFKIILPISLPGIAAAAIYGFIMSWGNFLIPIVLISSSEQQPSPAQLFGFISSVSCQYGTLAAYCIIYSFPVVALYLASSRIFTAGFKVSRTTR</sequence>
<comment type="caution">
    <text evidence="9">The sequence shown here is derived from an EMBL/GenBank/DDBJ whole genome shotgun (WGS) entry which is preliminary data.</text>
</comment>
<keyword evidence="5 7" id="KW-1133">Transmembrane helix</keyword>
<dbReference type="RefSeq" id="WP_227310425.1">
    <property type="nucleotide sequence ID" value="NZ_JAESVA010000016.1"/>
</dbReference>
<evidence type="ECO:0000256" key="6">
    <source>
        <dbReference type="ARBA" id="ARBA00023136"/>
    </source>
</evidence>
<organism evidence="9 10">
    <name type="scientific">Acidisoma cellulosilyticum</name>
    <dbReference type="NCBI Taxonomy" id="2802395"/>
    <lineage>
        <taxon>Bacteria</taxon>
        <taxon>Pseudomonadati</taxon>
        <taxon>Pseudomonadota</taxon>
        <taxon>Alphaproteobacteria</taxon>
        <taxon>Acetobacterales</taxon>
        <taxon>Acidocellaceae</taxon>
        <taxon>Acidisoma</taxon>
    </lineage>
</organism>
<dbReference type="AlphaFoldDB" id="A0A963Z8D4"/>
<feature type="transmembrane region" description="Helical" evidence="7">
    <location>
        <begin position="28"/>
        <end position="52"/>
    </location>
</feature>
<dbReference type="EMBL" id="JAESVA010000016">
    <property type="protein sequence ID" value="MCB8883733.1"/>
    <property type="molecule type" value="Genomic_DNA"/>
</dbReference>
<dbReference type="Gene3D" id="1.10.3720.10">
    <property type="entry name" value="MetI-like"/>
    <property type="match status" value="1"/>
</dbReference>
<feature type="transmembrane region" description="Helical" evidence="7">
    <location>
        <begin position="196"/>
        <end position="218"/>
    </location>
</feature>
<feature type="transmembrane region" description="Helical" evidence="7">
    <location>
        <begin position="254"/>
        <end position="274"/>
    </location>
</feature>
<keyword evidence="2 7" id="KW-0813">Transport</keyword>
<dbReference type="SUPFAM" id="SSF161098">
    <property type="entry name" value="MetI-like"/>
    <property type="match status" value="1"/>
</dbReference>
<keyword evidence="10" id="KW-1185">Reference proteome</keyword>
<dbReference type="Proteomes" id="UP000721844">
    <property type="component" value="Unassembled WGS sequence"/>
</dbReference>
<dbReference type="PANTHER" id="PTHR43744">
    <property type="entry name" value="ABC TRANSPORTER PERMEASE PROTEIN MG189-RELATED-RELATED"/>
    <property type="match status" value="1"/>
</dbReference>
<keyword evidence="3" id="KW-1003">Cell membrane</keyword>
<keyword evidence="6 7" id="KW-0472">Membrane</keyword>
<protein>
    <submittedName>
        <fullName evidence="9">Carbohydrate ABC transporter permease</fullName>
    </submittedName>
</protein>
<evidence type="ECO:0000256" key="7">
    <source>
        <dbReference type="RuleBase" id="RU363032"/>
    </source>
</evidence>